<organism evidence="1 2">
    <name type="scientific">Candidatus Rickettsia kedanie</name>
    <dbReference type="NCBI Taxonomy" id="3115352"/>
    <lineage>
        <taxon>Bacteria</taxon>
        <taxon>Pseudomonadati</taxon>
        <taxon>Pseudomonadota</taxon>
        <taxon>Alphaproteobacteria</taxon>
        <taxon>Rickettsiales</taxon>
        <taxon>Rickettsiaceae</taxon>
        <taxon>Rickettsieae</taxon>
        <taxon>Rickettsia</taxon>
        <taxon>spotted fever group</taxon>
    </lineage>
</organism>
<dbReference type="RefSeq" id="WP_412707903.1">
    <property type="nucleotide sequence ID" value="NZ_BAABMM010000019.1"/>
</dbReference>
<accession>A0ABP9TVC4</accession>
<dbReference type="Proteomes" id="UP001628124">
    <property type="component" value="Unassembled WGS sequence"/>
</dbReference>
<comment type="caution">
    <text evidence="1">The sequence shown here is derived from an EMBL/GenBank/DDBJ whole genome shotgun (WGS) entry which is preliminary data.</text>
</comment>
<dbReference type="EMBL" id="BAABMM010000019">
    <property type="protein sequence ID" value="GAA5252233.1"/>
    <property type="molecule type" value="Genomic_DNA"/>
</dbReference>
<reference evidence="1 2" key="1">
    <citation type="journal article" date="2024" name="Microbiol. Immunol.">
        <title>Discovery of a novel spotted fever group Rickettsia, 'Candidatus Rickettsia kedanie,' in unfed larval chigger mites, Leptotrombidium scutellare.</title>
        <authorList>
            <person name="Ogawa M."/>
            <person name="Matsutani M."/>
            <person name="Katayama T."/>
            <person name="Takada N."/>
            <person name="Noda S."/>
            <person name="Takahashi M."/>
            <person name="Kageyama D."/>
            <person name="Hanaoka N."/>
            <person name="Ebihara H."/>
        </authorList>
    </citation>
    <scope>NUCLEOTIDE SEQUENCE [LARGE SCALE GENOMIC DNA]</scope>
    <source>
        <strain evidence="1 2">KNCP2-13</strain>
    </source>
</reference>
<sequence>MPFLKDALPSITKLASLALADNDKVADIIQNTQLIKSLPKAEKSKEEKVQEVKELIGTLIEIKNHNPKISKIIEKDLPELFKKYASSLGPVVDELLNKIPKGQKLKLNGEKLVKIAGKHALELIKIADKFSKHEYGKIIVPALKLLSDPKVLGVVVETIVNLGKSKFSKDIEAVGPHTSKVLEERQREIGKAGRGA</sequence>
<evidence type="ECO:0000313" key="1">
    <source>
        <dbReference type="EMBL" id="GAA5252233.1"/>
    </source>
</evidence>
<name>A0ABP9TVC4_9RICK</name>
<gene>
    <name evidence="1" type="ORF">KNCP2_05210</name>
</gene>
<evidence type="ECO:0000313" key="2">
    <source>
        <dbReference type="Proteomes" id="UP001628124"/>
    </source>
</evidence>
<proteinExistence type="predicted"/>
<protein>
    <submittedName>
        <fullName evidence="1">Uncharacterized protein</fullName>
    </submittedName>
</protein>
<keyword evidence="2" id="KW-1185">Reference proteome</keyword>